<protein>
    <submittedName>
        <fullName evidence="2">Uncharacterized protein</fullName>
    </submittedName>
</protein>
<dbReference type="AlphaFoldDB" id="A0AA40AY79"/>
<keyword evidence="3" id="KW-1185">Reference proteome</keyword>
<evidence type="ECO:0000313" key="2">
    <source>
        <dbReference type="EMBL" id="KAK0724168.1"/>
    </source>
</evidence>
<proteinExistence type="predicted"/>
<organism evidence="2 3">
    <name type="scientific">Lasiosphaeris hirsuta</name>
    <dbReference type="NCBI Taxonomy" id="260670"/>
    <lineage>
        <taxon>Eukaryota</taxon>
        <taxon>Fungi</taxon>
        <taxon>Dikarya</taxon>
        <taxon>Ascomycota</taxon>
        <taxon>Pezizomycotina</taxon>
        <taxon>Sordariomycetes</taxon>
        <taxon>Sordariomycetidae</taxon>
        <taxon>Sordariales</taxon>
        <taxon>Lasiosphaeriaceae</taxon>
        <taxon>Lasiosphaeris</taxon>
    </lineage>
</organism>
<reference evidence="2" key="1">
    <citation type="submission" date="2023-06" db="EMBL/GenBank/DDBJ databases">
        <title>Genome-scale phylogeny and comparative genomics of the fungal order Sordariales.</title>
        <authorList>
            <consortium name="Lawrence Berkeley National Laboratory"/>
            <person name="Hensen N."/>
            <person name="Bonometti L."/>
            <person name="Westerberg I."/>
            <person name="Brannstrom I.O."/>
            <person name="Guillou S."/>
            <person name="Cros-Aarteil S."/>
            <person name="Calhoun S."/>
            <person name="Haridas S."/>
            <person name="Kuo A."/>
            <person name="Mondo S."/>
            <person name="Pangilinan J."/>
            <person name="Riley R."/>
            <person name="Labutti K."/>
            <person name="Andreopoulos B."/>
            <person name="Lipzen A."/>
            <person name="Chen C."/>
            <person name="Yanf M."/>
            <person name="Daum C."/>
            <person name="Ng V."/>
            <person name="Clum A."/>
            <person name="Steindorff A."/>
            <person name="Ohm R."/>
            <person name="Martin F."/>
            <person name="Silar P."/>
            <person name="Natvig D."/>
            <person name="Lalanne C."/>
            <person name="Gautier V."/>
            <person name="Ament-Velasquez S.L."/>
            <person name="Kruys A."/>
            <person name="Hutchinson M.I."/>
            <person name="Powell A.J."/>
            <person name="Barry K."/>
            <person name="Miller A.N."/>
            <person name="Grigoriev I.V."/>
            <person name="Debuchy R."/>
            <person name="Gladieux P."/>
            <person name="Thoren M.H."/>
            <person name="Johannesson H."/>
        </authorList>
    </citation>
    <scope>NUCLEOTIDE SEQUENCE</scope>
    <source>
        <strain evidence="2">SMH4607-1</strain>
    </source>
</reference>
<evidence type="ECO:0000256" key="1">
    <source>
        <dbReference type="SAM" id="MobiDB-lite"/>
    </source>
</evidence>
<comment type="caution">
    <text evidence="2">The sequence shown here is derived from an EMBL/GenBank/DDBJ whole genome shotgun (WGS) entry which is preliminary data.</text>
</comment>
<dbReference type="Proteomes" id="UP001172102">
    <property type="component" value="Unassembled WGS sequence"/>
</dbReference>
<name>A0AA40AY79_9PEZI</name>
<accession>A0AA40AY79</accession>
<feature type="region of interest" description="Disordered" evidence="1">
    <location>
        <begin position="11"/>
        <end position="37"/>
    </location>
</feature>
<evidence type="ECO:0000313" key="3">
    <source>
        <dbReference type="Proteomes" id="UP001172102"/>
    </source>
</evidence>
<gene>
    <name evidence="2" type="ORF">B0H67DRAFT_640733</name>
</gene>
<sequence>MDTTILNAFQPRGDANAPTCRRQPSSNPADIYSDATASDTSRLPASFGAREAARSMAPSLAMLKSPLADRGINYAAHSALDFTPDKKWALEYLLEGIGPEIETIVERELQQLWDRRREAFGGWDEFFDDADDATEEERREVSSTHDKSLKTVAAASVNLEMSRVEPARDARADKAEAGGRWQQPSGSRDVKLAKPALCCVAVFALVASVPPIVKGAILAILYTLVRLEWREKSTIDSTRPDTYRIGVDNNNHVLNTTINTPLPSSEEDLLDIDSRCGDGTLDRNEKTHSSDAGEDQTALFEQEMSDFTASHSRGTSLSTAFISSLDGIDMRDTRSPTTDAIIEDCPYPPTEDFNDDPISAETGVCFTASDNTATPESWEHQAADIPSHRKN</sequence>
<feature type="region of interest" description="Disordered" evidence="1">
    <location>
        <begin position="339"/>
        <end position="391"/>
    </location>
</feature>
<dbReference type="EMBL" id="JAUKUA010000002">
    <property type="protein sequence ID" value="KAK0724168.1"/>
    <property type="molecule type" value="Genomic_DNA"/>
</dbReference>